<evidence type="ECO:0000313" key="5">
    <source>
        <dbReference type="EMBL" id="KAH7051122.1"/>
    </source>
</evidence>
<accession>A0ABQ8GEG1</accession>
<dbReference type="SUPFAM" id="SSF53335">
    <property type="entry name" value="S-adenosyl-L-methionine-dependent methyltransferases"/>
    <property type="match status" value="1"/>
</dbReference>
<dbReference type="PROSITE" id="PS00092">
    <property type="entry name" value="N6_MTASE"/>
    <property type="match status" value="1"/>
</dbReference>
<proteinExistence type="predicted"/>
<evidence type="ECO:0000256" key="3">
    <source>
        <dbReference type="ARBA" id="ARBA00022691"/>
    </source>
</evidence>
<feature type="chain" id="PRO_5046418585" evidence="4">
    <location>
        <begin position="33"/>
        <end position="345"/>
    </location>
</feature>
<dbReference type="InterPro" id="IPR029063">
    <property type="entry name" value="SAM-dependent_MTases_sf"/>
</dbReference>
<feature type="signal peptide" evidence="4">
    <location>
        <begin position="1"/>
        <end position="32"/>
    </location>
</feature>
<comment type="caution">
    <text evidence="5">The sequence shown here is derived from an EMBL/GenBank/DDBJ whole genome shotgun (WGS) entry which is preliminary data.</text>
</comment>
<dbReference type="GO" id="GO:0032259">
    <property type="term" value="P:methylation"/>
    <property type="evidence" value="ECO:0007669"/>
    <property type="project" value="UniProtKB-KW"/>
</dbReference>
<protein>
    <submittedName>
        <fullName evidence="5">S-adenosyl-L-methionine-dependent methyltransferase</fullName>
    </submittedName>
</protein>
<keyword evidence="6" id="KW-1185">Reference proteome</keyword>
<gene>
    <name evidence="5" type="ORF">B0J12DRAFT_78291</name>
</gene>
<dbReference type="InterPro" id="IPR050320">
    <property type="entry name" value="N5-glutamine_MTase"/>
</dbReference>
<dbReference type="InterPro" id="IPR004556">
    <property type="entry name" value="HemK-like"/>
</dbReference>
<evidence type="ECO:0000256" key="1">
    <source>
        <dbReference type="ARBA" id="ARBA00022603"/>
    </source>
</evidence>
<evidence type="ECO:0000256" key="4">
    <source>
        <dbReference type="SAM" id="SignalP"/>
    </source>
</evidence>
<evidence type="ECO:0000256" key="2">
    <source>
        <dbReference type="ARBA" id="ARBA00022679"/>
    </source>
</evidence>
<keyword evidence="4" id="KW-0732">Signal</keyword>
<dbReference type="NCBIfam" id="TIGR00536">
    <property type="entry name" value="hemK_fam"/>
    <property type="match status" value="1"/>
</dbReference>
<name>A0ABQ8GEG1_9PEZI</name>
<reference evidence="5 6" key="1">
    <citation type="journal article" date="2021" name="Nat. Commun.">
        <title>Genetic determinants of endophytism in the Arabidopsis root mycobiome.</title>
        <authorList>
            <person name="Mesny F."/>
            <person name="Miyauchi S."/>
            <person name="Thiergart T."/>
            <person name="Pickel B."/>
            <person name="Atanasova L."/>
            <person name="Karlsson M."/>
            <person name="Huettel B."/>
            <person name="Barry K.W."/>
            <person name="Haridas S."/>
            <person name="Chen C."/>
            <person name="Bauer D."/>
            <person name="Andreopoulos W."/>
            <person name="Pangilinan J."/>
            <person name="LaButti K."/>
            <person name="Riley R."/>
            <person name="Lipzen A."/>
            <person name="Clum A."/>
            <person name="Drula E."/>
            <person name="Henrissat B."/>
            <person name="Kohler A."/>
            <person name="Grigoriev I.V."/>
            <person name="Martin F.M."/>
            <person name="Hacquard S."/>
        </authorList>
    </citation>
    <scope>NUCLEOTIDE SEQUENCE [LARGE SCALE GENOMIC DNA]</scope>
    <source>
        <strain evidence="5 6">MPI-SDFR-AT-0080</strain>
    </source>
</reference>
<dbReference type="GO" id="GO:0008168">
    <property type="term" value="F:methyltransferase activity"/>
    <property type="evidence" value="ECO:0007669"/>
    <property type="project" value="UniProtKB-KW"/>
</dbReference>
<dbReference type="Gene3D" id="1.10.8.10">
    <property type="entry name" value="DNA helicase RuvA subunit, C-terminal domain"/>
    <property type="match status" value="1"/>
</dbReference>
<dbReference type="InterPro" id="IPR002052">
    <property type="entry name" value="DNA_methylase_N6_adenine_CS"/>
</dbReference>
<dbReference type="PANTHER" id="PTHR18895:SF74">
    <property type="entry name" value="MTRF1L RELEASE FACTOR GLUTAMINE METHYLTRANSFERASE"/>
    <property type="match status" value="1"/>
</dbReference>
<keyword evidence="3" id="KW-0949">S-adenosyl-L-methionine</keyword>
<sequence>MPRLSHHLLRRARLVHRLLPSLLLACRDLASARNELRWLREHALAQAPDRWPSRLRAMVQERAAGRPLQYILGTEFFGDLELACRPGVLIPRQETAASIAALAERLHASPALPPRLRVLDLCTGTGCIPLLFEDLCRQSARAPDLRLLGVDVSSRCVGLARHNARRCGSSRAQFARADVLADDLMASSAAVPSLMHMLRAKGQLHWDVLISNPPYISPRAFVHTTTRSVRNFEPKLALVPPVSDTRPDPCGDVFYPKLLDIADCVLAKLVLFEVADMDQALRVARLAQDRGAWQGIEIWRDEPAAQESPAPSTAVHLDGIRILGRGDGRSVVCWRAEASQWLAHR</sequence>
<dbReference type="EMBL" id="JAGTJR010000012">
    <property type="protein sequence ID" value="KAH7051122.1"/>
    <property type="molecule type" value="Genomic_DNA"/>
</dbReference>
<keyword evidence="2" id="KW-0808">Transferase</keyword>
<organism evidence="5 6">
    <name type="scientific">Macrophomina phaseolina</name>
    <dbReference type="NCBI Taxonomy" id="35725"/>
    <lineage>
        <taxon>Eukaryota</taxon>
        <taxon>Fungi</taxon>
        <taxon>Dikarya</taxon>
        <taxon>Ascomycota</taxon>
        <taxon>Pezizomycotina</taxon>
        <taxon>Dothideomycetes</taxon>
        <taxon>Dothideomycetes incertae sedis</taxon>
        <taxon>Botryosphaeriales</taxon>
        <taxon>Botryosphaeriaceae</taxon>
        <taxon>Macrophomina</taxon>
    </lineage>
</organism>
<keyword evidence="1 5" id="KW-0489">Methyltransferase</keyword>
<dbReference type="PANTHER" id="PTHR18895">
    <property type="entry name" value="HEMK METHYLTRANSFERASE"/>
    <property type="match status" value="1"/>
</dbReference>
<dbReference type="Proteomes" id="UP000774617">
    <property type="component" value="Unassembled WGS sequence"/>
</dbReference>
<evidence type="ECO:0000313" key="6">
    <source>
        <dbReference type="Proteomes" id="UP000774617"/>
    </source>
</evidence>
<dbReference type="CDD" id="cd02440">
    <property type="entry name" value="AdoMet_MTases"/>
    <property type="match status" value="1"/>
</dbReference>
<dbReference type="Gene3D" id="3.40.50.150">
    <property type="entry name" value="Vaccinia Virus protein VP39"/>
    <property type="match status" value="1"/>
</dbReference>